<feature type="compositionally biased region" description="Acidic residues" evidence="3">
    <location>
        <begin position="1135"/>
        <end position="1164"/>
    </location>
</feature>
<protein>
    <submittedName>
        <fullName evidence="5">G489 protein</fullName>
    </submittedName>
</protein>
<dbReference type="InterPro" id="IPR028889">
    <property type="entry name" value="USP"/>
</dbReference>
<feature type="compositionally biased region" description="Low complexity" evidence="3">
    <location>
        <begin position="349"/>
        <end position="363"/>
    </location>
</feature>
<feature type="compositionally biased region" description="Low complexity" evidence="3">
    <location>
        <begin position="1223"/>
        <end position="1237"/>
    </location>
</feature>
<keyword evidence="1" id="KW-0833">Ubl conjugation pathway</keyword>
<feature type="domain" description="USP" evidence="4">
    <location>
        <begin position="1316"/>
        <end position="1631"/>
    </location>
</feature>
<evidence type="ECO:0000256" key="3">
    <source>
        <dbReference type="SAM" id="MobiDB-lite"/>
    </source>
</evidence>
<feature type="compositionally biased region" description="Pro residues" evidence="3">
    <location>
        <begin position="957"/>
        <end position="966"/>
    </location>
</feature>
<proteinExistence type="predicted"/>
<feature type="region of interest" description="Disordered" evidence="3">
    <location>
        <begin position="1102"/>
        <end position="1319"/>
    </location>
</feature>
<feature type="compositionally biased region" description="Low complexity" evidence="3">
    <location>
        <begin position="452"/>
        <end position="461"/>
    </location>
</feature>
<dbReference type="InterPro" id="IPR001394">
    <property type="entry name" value="Peptidase_C19_UCH"/>
</dbReference>
<gene>
    <name evidence="5" type="primary">g489</name>
    <name evidence="5" type="ORF">VP750_LOCUS429</name>
</gene>
<feature type="compositionally biased region" description="Polar residues" evidence="3">
    <location>
        <begin position="472"/>
        <end position="484"/>
    </location>
</feature>
<dbReference type="InterPro" id="IPR052398">
    <property type="entry name" value="Ubiquitin_hydrolase_53/54"/>
</dbReference>
<feature type="compositionally biased region" description="Basic and acidic residues" evidence="3">
    <location>
        <begin position="1104"/>
        <end position="1115"/>
    </location>
</feature>
<feature type="compositionally biased region" description="Basic and acidic residues" evidence="3">
    <location>
        <begin position="1272"/>
        <end position="1287"/>
    </location>
</feature>
<feature type="compositionally biased region" description="Pro residues" evidence="3">
    <location>
        <begin position="1191"/>
        <end position="1208"/>
    </location>
</feature>
<name>A0ABP1FFU3_9CHLO</name>
<feature type="compositionally biased region" description="Polar residues" evidence="3">
    <location>
        <begin position="669"/>
        <end position="680"/>
    </location>
</feature>
<evidence type="ECO:0000313" key="6">
    <source>
        <dbReference type="Proteomes" id="UP001497392"/>
    </source>
</evidence>
<keyword evidence="6" id="KW-1185">Reference proteome</keyword>
<feature type="compositionally biased region" description="Low complexity" evidence="3">
    <location>
        <begin position="967"/>
        <end position="980"/>
    </location>
</feature>
<dbReference type="PANTHER" id="PTHR22975:SF9">
    <property type="entry name" value="ECHINUS SPLICE FORM 3"/>
    <property type="match status" value="1"/>
</dbReference>
<dbReference type="EMBL" id="CAXHTA020000001">
    <property type="protein sequence ID" value="CAL5218770.1"/>
    <property type="molecule type" value="Genomic_DNA"/>
</dbReference>
<dbReference type="Gene3D" id="3.90.70.10">
    <property type="entry name" value="Cysteine proteinases"/>
    <property type="match status" value="1"/>
</dbReference>
<feature type="compositionally biased region" description="Low complexity" evidence="3">
    <location>
        <begin position="112"/>
        <end position="121"/>
    </location>
</feature>
<feature type="compositionally biased region" description="Low complexity" evidence="3">
    <location>
        <begin position="43"/>
        <end position="56"/>
    </location>
</feature>
<feature type="compositionally biased region" description="Basic and acidic residues" evidence="3">
    <location>
        <begin position="1246"/>
        <end position="1263"/>
    </location>
</feature>
<evidence type="ECO:0000313" key="5">
    <source>
        <dbReference type="EMBL" id="CAL5218770.1"/>
    </source>
</evidence>
<evidence type="ECO:0000256" key="2">
    <source>
        <dbReference type="ARBA" id="ARBA00022801"/>
    </source>
</evidence>
<sequence length="1631" mass="174482">MAGGEPAPSAQISSAKDPQDPAKGTHRRSGKGKKKKDGQSAEPTDATPDSSAAAASIQAKDKPTPAPRASKILYVPLQNLASTESARGKTTPRHDQASAKQPAHDRRRRQAQQEAAQKAQGQQGGDLTGSQVEGSSADCPVCWGECSHSNGRCPCLEHLPGDVLAKVWDLIGENQRHYALTLIHRHWERSGSWPAKVPSLMSVRGERFCYSCDSQDHSAGECPDLHGMDGHTLRCLIVAYRHGSFNGKTPGDIYTDWEDGRKPPEKAPCIVCQKDHCFEACGRKGRWQNDDFLDIVSALKAGQPQQAQEIWDAIQGGTEQNGGRKEQKGGRKGSGGGRSGRNAVPVEQARAPVPNGNANPPGGDLAQSSRSGREIPESVISEQQPPQEGPPSPIPTSLQGSLSTAEDPAVGPSLRAHAGQSKPYWQEGLASRAATQGALNSKPPADNHLPPEEAAASADAGAGQGGDPQPKPQTVSQQLPQQMSPAEPEAKPRSAVPPKHSQGLPPMPQPASSADGPQSEQMQRGLAPRTMLVTPLAPAARRVSASGQPSWPSSTPQQGDPQQAGASGQLSRPGSTVHLSASVQPGTFQQPGSLEQPNRPGSAKEMLQLPPPVSTERLPSLNSIQLNAQTSSMQAASFGRGQHLQQGPDISAHQDTLAAEWHRGGQADSRPSQSAQQLTGIPSAAQHQERPLHGEQAEESMHSQHMHFAAEMAQPQQQQQHLGVLYDAPAASYASHSVALGIPAAHMHNTGMAANPAYSVLPSLAMHSSWMPHAACATNHMPQQLPMHEQHDAFRQQKQHHVGQPMPVPLSHQSGVPGPMQAAQLPADSLLQLHPASSAEGQPEQHYVGQPMLVPLSHQSGVPDPMQAAQLPAGSLPQPHPASSTEGQQEQHEVASVAPRRVRAPPGFSRAPQVEPRPLQDMLAQLQLPERYEQQDWPMEDLPMQQPLSQPQDGPMPWLPNAPPNQVPHVPVPDSSVPAPERMRHIRPQPQKGSDRALQGSFHVSQAQEPPEQVPPLQQPGFAEALTAQWDIHSSSSSVAASPVRPIRRVYTERAVGPPGRPAPISSAVRGAPALQPQQLQQQGDDSHKDIMALLLHGVHHVAQRREASSPRRSDCPASPGLSEAPRRSLSSSPEPEEEPEPEAEAGTEVEAEAEPEADAEGEAEVGMKGAWGKPLSTAVRAAPKHAAQPESPPRPKAPTARPAPGPAPVAQSEPAAKPPSVPAAKEPPAARPAKAAGWTKVGKHSKAETSKGTVPDEGKEQRQQASPSSADRADDQNLKKAIKESLKMQAAGKRKQSGKDPVSSAQDEADSAAGPGLQNDPGEYNCFLNVIVQCLWHCTAFRDAFLSLPRKVIKADEVLSELSTLFKGFGKLAPGSIGKRTLDPTGLRLALANLDPKRFAAGEMSDAAEVLNVVTERLDLTEEGRTMAQAVLGCHIREQMHCLRCGKDTRQKSYCQYLFTASASGLREQASVMPHAEDEGDQAPVTGSAVIRELEKRTSIKSCNTDEGGCGRRGPMQQFLEGQQPRAFALQLVWESLQEAGQDIRDTLELIQEGIDLGKIYSGVGAGKRQYQPAIMVCYYGRHYHAFVHMEGQWRGFDDAASYVVGSWGDLVHKCELGKIQPSVLFFRPA</sequence>
<feature type="region of interest" description="Disordered" evidence="3">
    <location>
        <begin position="942"/>
        <end position="999"/>
    </location>
</feature>
<feature type="region of interest" description="Disordered" evidence="3">
    <location>
        <begin position="661"/>
        <end position="706"/>
    </location>
</feature>
<feature type="compositionally biased region" description="Polar residues" evidence="3">
    <location>
        <begin position="510"/>
        <end position="522"/>
    </location>
</feature>
<dbReference type="InterPro" id="IPR038765">
    <property type="entry name" value="Papain-like_cys_pep_sf"/>
</dbReference>
<dbReference type="Pfam" id="PF00443">
    <property type="entry name" value="UCH"/>
    <property type="match status" value="1"/>
</dbReference>
<feature type="compositionally biased region" description="Basic residues" evidence="3">
    <location>
        <begin position="24"/>
        <end position="36"/>
    </location>
</feature>
<feature type="region of interest" description="Disordered" evidence="3">
    <location>
        <begin position="316"/>
        <end position="618"/>
    </location>
</feature>
<dbReference type="SUPFAM" id="SSF54001">
    <property type="entry name" value="Cysteine proteinases"/>
    <property type="match status" value="1"/>
</dbReference>
<comment type="caution">
    <text evidence="5">The sequence shown here is derived from an EMBL/GenBank/DDBJ whole genome shotgun (WGS) entry which is preliminary data.</text>
</comment>
<dbReference type="Proteomes" id="UP001497392">
    <property type="component" value="Unassembled WGS sequence"/>
</dbReference>
<keyword evidence="2" id="KW-0378">Hydrolase</keyword>
<evidence type="ECO:0000259" key="4">
    <source>
        <dbReference type="PROSITE" id="PS50235"/>
    </source>
</evidence>
<dbReference type="PROSITE" id="PS50235">
    <property type="entry name" value="USP_3"/>
    <property type="match status" value="1"/>
</dbReference>
<feature type="region of interest" description="Disordered" evidence="3">
    <location>
        <begin position="855"/>
        <end position="919"/>
    </location>
</feature>
<feature type="compositionally biased region" description="Basic and acidic residues" evidence="3">
    <location>
        <begin position="687"/>
        <end position="702"/>
    </location>
</feature>
<feature type="compositionally biased region" description="Polar residues" evidence="3">
    <location>
        <begin position="545"/>
        <end position="596"/>
    </location>
</feature>
<organism evidence="5 6">
    <name type="scientific">Coccomyxa viridis</name>
    <dbReference type="NCBI Taxonomy" id="1274662"/>
    <lineage>
        <taxon>Eukaryota</taxon>
        <taxon>Viridiplantae</taxon>
        <taxon>Chlorophyta</taxon>
        <taxon>core chlorophytes</taxon>
        <taxon>Trebouxiophyceae</taxon>
        <taxon>Trebouxiophyceae incertae sedis</taxon>
        <taxon>Coccomyxaceae</taxon>
        <taxon>Coccomyxa</taxon>
    </lineage>
</organism>
<dbReference type="PANTHER" id="PTHR22975">
    <property type="entry name" value="UBIQUITIN SPECIFIC PROTEINASE"/>
    <property type="match status" value="1"/>
</dbReference>
<feature type="region of interest" description="Disordered" evidence="3">
    <location>
        <begin position="1"/>
        <end position="131"/>
    </location>
</feature>
<accession>A0ABP1FFU3</accession>
<reference evidence="5 6" key="1">
    <citation type="submission" date="2024-06" db="EMBL/GenBank/DDBJ databases">
        <authorList>
            <person name="Kraege A."/>
            <person name="Thomma B."/>
        </authorList>
    </citation>
    <scope>NUCLEOTIDE SEQUENCE [LARGE SCALE GENOMIC DNA]</scope>
</reference>
<evidence type="ECO:0000256" key="1">
    <source>
        <dbReference type="ARBA" id="ARBA00022786"/>
    </source>
</evidence>